<dbReference type="EMBL" id="LVYD01000024">
    <property type="protein sequence ID" value="OQP65320.1"/>
    <property type="molecule type" value="Genomic_DNA"/>
</dbReference>
<protein>
    <submittedName>
        <fullName evidence="3">Thioesterase</fullName>
    </submittedName>
</protein>
<evidence type="ECO:0000313" key="4">
    <source>
        <dbReference type="Proteomes" id="UP000192796"/>
    </source>
</evidence>
<dbReference type="Proteomes" id="UP000192796">
    <property type="component" value="Unassembled WGS sequence"/>
</dbReference>
<sequence length="146" mass="16097">MARIKVELPEHFTFATTIPVRITDLNYGNHVGNDTILSMIHEARVQYLKQLGYGELNLAGVGLIMSDVAIEFKSELFYGDEVKVAVAAGDLSKISFDLYYKLEKRSGDTTQLVAVAKTGMVCYDYSKKKVAAVPVEVVEKLKAAGF</sequence>
<evidence type="ECO:0000313" key="3">
    <source>
        <dbReference type="EMBL" id="OQP65320.1"/>
    </source>
</evidence>
<dbReference type="Pfam" id="PF13279">
    <property type="entry name" value="4HBT_2"/>
    <property type="match status" value="1"/>
</dbReference>
<dbReference type="CDD" id="cd00586">
    <property type="entry name" value="4HBT"/>
    <property type="match status" value="1"/>
</dbReference>
<comment type="caution">
    <text evidence="3">The sequence shown here is derived from an EMBL/GenBank/DDBJ whole genome shotgun (WGS) entry which is preliminary data.</text>
</comment>
<dbReference type="GO" id="GO:0047617">
    <property type="term" value="F:fatty acyl-CoA hydrolase activity"/>
    <property type="evidence" value="ECO:0007669"/>
    <property type="project" value="TreeGrafter"/>
</dbReference>
<dbReference type="PANTHER" id="PTHR31793:SF27">
    <property type="entry name" value="NOVEL THIOESTERASE SUPERFAMILY DOMAIN AND SAPOSIN A-TYPE DOMAIN CONTAINING PROTEIN (0610012H03RIK)"/>
    <property type="match status" value="1"/>
</dbReference>
<keyword evidence="4" id="KW-1185">Reference proteome</keyword>
<proteinExistence type="inferred from homology"/>
<dbReference type="Gene3D" id="3.10.129.10">
    <property type="entry name" value="Hotdog Thioesterase"/>
    <property type="match status" value="1"/>
</dbReference>
<reference evidence="3 4" key="1">
    <citation type="submission" date="2016-03" db="EMBL/GenBank/DDBJ databases">
        <title>Niastella vici sp. nov., isolated from farmland soil.</title>
        <authorList>
            <person name="Chen L."/>
            <person name="Wang D."/>
            <person name="Yang S."/>
            <person name="Wang G."/>
        </authorList>
    </citation>
    <scope>NUCLEOTIDE SEQUENCE [LARGE SCALE GENOMIC DNA]</scope>
    <source>
        <strain evidence="3 4">DJ57</strain>
    </source>
</reference>
<dbReference type="RefSeq" id="WP_081146088.1">
    <property type="nucleotide sequence ID" value="NZ_LVYD01000024.1"/>
</dbReference>
<accession>A0A1V9G420</accession>
<dbReference type="OrthoDB" id="333038at2"/>
<dbReference type="AlphaFoldDB" id="A0A1V9G420"/>
<evidence type="ECO:0000256" key="1">
    <source>
        <dbReference type="ARBA" id="ARBA00005953"/>
    </source>
</evidence>
<dbReference type="PANTHER" id="PTHR31793">
    <property type="entry name" value="4-HYDROXYBENZOYL-COA THIOESTERASE FAMILY MEMBER"/>
    <property type="match status" value="1"/>
</dbReference>
<organism evidence="3 4">
    <name type="scientific">Niastella vici</name>
    <dbReference type="NCBI Taxonomy" id="1703345"/>
    <lineage>
        <taxon>Bacteria</taxon>
        <taxon>Pseudomonadati</taxon>
        <taxon>Bacteroidota</taxon>
        <taxon>Chitinophagia</taxon>
        <taxon>Chitinophagales</taxon>
        <taxon>Chitinophagaceae</taxon>
        <taxon>Niastella</taxon>
    </lineage>
</organism>
<gene>
    <name evidence="3" type="ORF">A3860_16765</name>
</gene>
<name>A0A1V9G420_9BACT</name>
<dbReference type="SUPFAM" id="SSF54637">
    <property type="entry name" value="Thioesterase/thiol ester dehydrase-isomerase"/>
    <property type="match status" value="1"/>
</dbReference>
<dbReference type="InterPro" id="IPR050563">
    <property type="entry name" value="4-hydroxybenzoyl-CoA_TE"/>
</dbReference>
<keyword evidence="2" id="KW-0378">Hydrolase</keyword>
<evidence type="ECO:0000256" key="2">
    <source>
        <dbReference type="ARBA" id="ARBA00022801"/>
    </source>
</evidence>
<dbReference type="InterPro" id="IPR029069">
    <property type="entry name" value="HotDog_dom_sf"/>
</dbReference>
<comment type="similarity">
    <text evidence="1">Belongs to the 4-hydroxybenzoyl-CoA thioesterase family.</text>
</comment>
<dbReference type="STRING" id="1703345.A3860_16765"/>